<proteinExistence type="predicted"/>
<dbReference type="Proteomes" id="UP000708208">
    <property type="component" value="Unassembled WGS sequence"/>
</dbReference>
<protein>
    <submittedName>
        <fullName evidence="1">Uncharacterized protein</fullName>
    </submittedName>
</protein>
<dbReference type="AlphaFoldDB" id="A0A8J2K5Y4"/>
<evidence type="ECO:0000313" key="2">
    <source>
        <dbReference type="Proteomes" id="UP000708208"/>
    </source>
</evidence>
<evidence type="ECO:0000313" key="1">
    <source>
        <dbReference type="EMBL" id="CAG7732882.1"/>
    </source>
</evidence>
<sequence>MATLTRIIAKFSCIVASPMPMVFE</sequence>
<reference evidence="1" key="1">
    <citation type="submission" date="2021-06" db="EMBL/GenBank/DDBJ databases">
        <authorList>
            <person name="Hodson N. C."/>
            <person name="Mongue J. A."/>
            <person name="Jaron S. K."/>
        </authorList>
    </citation>
    <scope>NUCLEOTIDE SEQUENCE</scope>
</reference>
<comment type="caution">
    <text evidence="1">The sequence shown here is derived from an EMBL/GenBank/DDBJ whole genome shotgun (WGS) entry which is preliminary data.</text>
</comment>
<accession>A0A8J2K5Y4</accession>
<dbReference type="EMBL" id="CAJVCH010239502">
    <property type="protein sequence ID" value="CAG7732882.1"/>
    <property type="molecule type" value="Genomic_DNA"/>
</dbReference>
<organism evidence="1 2">
    <name type="scientific">Allacma fusca</name>
    <dbReference type="NCBI Taxonomy" id="39272"/>
    <lineage>
        <taxon>Eukaryota</taxon>
        <taxon>Metazoa</taxon>
        <taxon>Ecdysozoa</taxon>
        <taxon>Arthropoda</taxon>
        <taxon>Hexapoda</taxon>
        <taxon>Collembola</taxon>
        <taxon>Symphypleona</taxon>
        <taxon>Sminthuridae</taxon>
        <taxon>Allacma</taxon>
    </lineage>
</organism>
<name>A0A8J2K5Y4_9HEXA</name>
<gene>
    <name evidence="1" type="ORF">AFUS01_LOCUS21363</name>
</gene>
<keyword evidence="2" id="KW-1185">Reference proteome</keyword>
<feature type="non-terminal residue" evidence="1">
    <location>
        <position position="1"/>
    </location>
</feature>